<comment type="caution">
    <text evidence="12">The sequence shown here is derived from an EMBL/GenBank/DDBJ whole genome shotgun (WGS) entry which is preliminary data.</text>
</comment>
<evidence type="ECO:0000259" key="11">
    <source>
        <dbReference type="SMART" id="SM00235"/>
    </source>
</evidence>
<keyword evidence="7" id="KW-0862">Zinc</keyword>
<dbReference type="Proteomes" id="UP000685013">
    <property type="component" value="Chromosome 2"/>
</dbReference>
<dbReference type="InterPro" id="IPR006026">
    <property type="entry name" value="Peptidase_Metallo"/>
</dbReference>
<feature type="domain" description="Peptidase metallopeptidase" evidence="11">
    <location>
        <begin position="154"/>
        <end position="319"/>
    </location>
</feature>
<evidence type="ECO:0000256" key="6">
    <source>
        <dbReference type="ARBA" id="ARBA00022801"/>
    </source>
</evidence>
<evidence type="ECO:0000256" key="8">
    <source>
        <dbReference type="ARBA" id="ARBA00023049"/>
    </source>
</evidence>
<keyword evidence="8" id="KW-0482">Metalloprotease</keyword>
<dbReference type="PANTHER" id="PTHR10201">
    <property type="entry name" value="MATRIX METALLOPROTEINASE"/>
    <property type="match status" value="1"/>
</dbReference>
<organism evidence="12 13">
    <name type="scientific">Cucurbita argyrosperma subsp. sororia</name>
    <dbReference type="NCBI Taxonomy" id="37648"/>
    <lineage>
        <taxon>Eukaryota</taxon>
        <taxon>Viridiplantae</taxon>
        <taxon>Streptophyta</taxon>
        <taxon>Embryophyta</taxon>
        <taxon>Tracheophyta</taxon>
        <taxon>Spermatophyta</taxon>
        <taxon>Magnoliopsida</taxon>
        <taxon>eudicotyledons</taxon>
        <taxon>Gunneridae</taxon>
        <taxon>Pentapetalae</taxon>
        <taxon>rosids</taxon>
        <taxon>fabids</taxon>
        <taxon>Cucurbitales</taxon>
        <taxon>Cucurbitaceae</taxon>
        <taxon>Cucurbiteae</taxon>
        <taxon>Cucurbita</taxon>
    </lineage>
</organism>
<dbReference type="CDD" id="cd04278">
    <property type="entry name" value="ZnMc_MMP"/>
    <property type="match status" value="1"/>
</dbReference>
<dbReference type="EMBL" id="JAGKQH010000002">
    <property type="protein sequence ID" value="KAG6606174.1"/>
    <property type="molecule type" value="Genomic_DNA"/>
</dbReference>
<dbReference type="AlphaFoldDB" id="A0AAV6P2Y8"/>
<sequence>MFPFFRYYLFFFYLLSSVFLFSSVFPATTPLDFTTATAAFDVSNNYVWRNFARFLDAGKGSEVTGMSELKKYLNRFGYLPVSPENNFSDFVDDQFISALILYQKRLGLSVTGKLDSETIASIMSPRCGMSDLIKINDATTSTIHSTRRYAFFNGQPRWIRGSTLTYALSPDYTIEYLTSSEIRNVVRRSFSRWSAVIPLNFTESLDYESSDIRIGFYQGDHGDGEAFDGVLGVLAHAFSPENGRLHLDAAERWAVDFEKEKSKVAVDLESVVTHEIGHVLGLAHSAVKEAVMYPSLSPRGKKVELRMDDVEGVQAFSVPPRSLSIPLRNRHRLQFSDGFFNLQLQQLALLVSVRSATKFDCVLSFPLITESSEFTPDSRKT</sequence>
<evidence type="ECO:0000256" key="9">
    <source>
        <dbReference type="ARBA" id="ARBA00023145"/>
    </source>
</evidence>
<dbReference type="GO" id="GO:0006508">
    <property type="term" value="P:proteolysis"/>
    <property type="evidence" value="ECO:0007669"/>
    <property type="project" value="UniProtKB-KW"/>
</dbReference>
<accession>A0AAV6P2Y8</accession>
<keyword evidence="4" id="KW-0479">Metal-binding</keyword>
<dbReference type="GO" id="GO:0004222">
    <property type="term" value="F:metalloendopeptidase activity"/>
    <property type="evidence" value="ECO:0007669"/>
    <property type="project" value="InterPro"/>
</dbReference>
<evidence type="ECO:0000256" key="5">
    <source>
        <dbReference type="ARBA" id="ARBA00022729"/>
    </source>
</evidence>
<evidence type="ECO:0000256" key="4">
    <source>
        <dbReference type="ARBA" id="ARBA00022723"/>
    </source>
</evidence>
<gene>
    <name evidence="12" type="primary">1MMP</name>
    <name evidence="12" type="ORF">SDJN03_03491</name>
</gene>
<keyword evidence="10" id="KW-0325">Glycoprotein</keyword>
<dbReference type="InterPro" id="IPR001818">
    <property type="entry name" value="Pept_M10_metallopeptidase"/>
</dbReference>
<dbReference type="PANTHER" id="PTHR10201:SF321">
    <property type="entry name" value="METALLOENDOPROTEINASE 4-MMP"/>
    <property type="match status" value="1"/>
</dbReference>
<dbReference type="Pfam" id="PF01471">
    <property type="entry name" value="PG_binding_1"/>
    <property type="match status" value="1"/>
</dbReference>
<keyword evidence="3" id="KW-0645">Protease</keyword>
<reference evidence="12 13" key="1">
    <citation type="journal article" date="2021" name="Hortic Res">
        <title>The domestication of Cucurbita argyrosperma as revealed by the genome of its wild relative.</title>
        <authorList>
            <person name="Barrera-Redondo J."/>
            <person name="Sanchez-de la Vega G."/>
            <person name="Aguirre-Liguori J.A."/>
            <person name="Castellanos-Morales G."/>
            <person name="Gutierrez-Guerrero Y.T."/>
            <person name="Aguirre-Dugua X."/>
            <person name="Aguirre-Planter E."/>
            <person name="Tenaillon M.I."/>
            <person name="Lira-Saade R."/>
            <person name="Eguiarte L.E."/>
        </authorList>
    </citation>
    <scope>NUCLEOTIDE SEQUENCE [LARGE SCALE GENOMIC DNA]</scope>
    <source>
        <strain evidence="12">JBR-2021</strain>
    </source>
</reference>
<dbReference type="InterPro" id="IPR033739">
    <property type="entry name" value="M10A_MMP"/>
</dbReference>
<evidence type="ECO:0000256" key="2">
    <source>
        <dbReference type="ARBA" id="ARBA00009614"/>
    </source>
</evidence>
<dbReference type="Pfam" id="PF00413">
    <property type="entry name" value="Peptidase_M10"/>
    <property type="match status" value="1"/>
</dbReference>
<dbReference type="GO" id="GO:0008270">
    <property type="term" value="F:zinc ion binding"/>
    <property type="evidence" value="ECO:0007669"/>
    <property type="project" value="InterPro"/>
</dbReference>
<dbReference type="GO" id="GO:0031012">
    <property type="term" value="C:extracellular matrix"/>
    <property type="evidence" value="ECO:0007669"/>
    <property type="project" value="InterPro"/>
</dbReference>
<dbReference type="GO" id="GO:0030198">
    <property type="term" value="P:extracellular matrix organization"/>
    <property type="evidence" value="ECO:0007669"/>
    <property type="project" value="TreeGrafter"/>
</dbReference>
<comment type="cofactor">
    <cofactor evidence="1">
        <name>Zn(2+)</name>
        <dbReference type="ChEBI" id="CHEBI:29105"/>
    </cofactor>
</comment>
<dbReference type="GO" id="GO:0030574">
    <property type="term" value="P:collagen catabolic process"/>
    <property type="evidence" value="ECO:0007669"/>
    <property type="project" value="TreeGrafter"/>
</dbReference>
<evidence type="ECO:0000256" key="7">
    <source>
        <dbReference type="ARBA" id="ARBA00022833"/>
    </source>
</evidence>
<comment type="similarity">
    <text evidence="2">Belongs to the peptidase M10A family. Matrix metalloproteinases (MMPs) subfamily.</text>
</comment>
<keyword evidence="5" id="KW-0732">Signal</keyword>
<dbReference type="SMART" id="SM00235">
    <property type="entry name" value="ZnMc"/>
    <property type="match status" value="1"/>
</dbReference>
<feature type="non-terminal residue" evidence="12">
    <location>
        <position position="1"/>
    </location>
</feature>
<evidence type="ECO:0000256" key="10">
    <source>
        <dbReference type="ARBA" id="ARBA00023180"/>
    </source>
</evidence>
<name>A0AAV6P2Y8_9ROSI</name>
<evidence type="ECO:0000256" key="3">
    <source>
        <dbReference type="ARBA" id="ARBA00022670"/>
    </source>
</evidence>
<proteinExistence type="inferred from homology"/>
<dbReference type="InterPro" id="IPR002477">
    <property type="entry name" value="Peptidoglycan-bd-like"/>
</dbReference>
<keyword evidence="6" id="KW-0378">Hydrolase</keyword>
<evidence type="ECO:0000313" key="12">
    <source>
        <dbReference type="EMBL" id="KAG6606174.1"/>
    </source>
</evidence>
<protein>
    <submittedName>
        <fullName evidence="12">Metalloendoproteinase 1-MMP</fullName>
    </submittedName>
</protein>
<evidence type="ECO:0000256" key="1">
    <source>
        <dbReference type="ARBA" id="ARBA00001947"/>
    </source>
</evidence>
<keyword evidence="13" id="KW-1185">Reference proteome</keyword>
<evidence type="ECO:0000313" key="13">
    <source>
        <dbReference type="Proteomes" id="UP000685013"/>
    </source>
</evidence>
<keyword evidence="9" id="KW-0865">Zymogen</keyword>
<dbReference type="FunFam" id="3.40.390.10:FF:000018">
    <property type="entry name" value="Metalloendoproteinase 1"/>
    <property type="match status" value="1"/>
</dbReference>